<dbReference type="SUPFAM" id="SSF54373">
    <property type="entry name" value="FAD-linked reductases, C-terminal domain"/>
    <property type="match status" value="1"/>
</dbReference>
<sequence length="538" mass="59114">MSDSLSADIVVIGAGIAGSLAALKMAQAGASVLMLESGPEIKRDEAVERFRNSPFKGDFTEPFPPEPWAPQPKFVPSDNDYLIQKGPDPYRAQYLRGVGGTTWHWAGQAFRLLPNDMRMKTLYGVGRDWPIGYEQLEPYYCEAEYQMGVSGDSSLDSPRSRPYPLPGIPLPYGFERLKQRVAGLGYEVGIGPQARNSVPYDGRPACCGNNNCMPVCPIDAQYHGGISARKALAAGVRILANAVVHRIEADGRGNIVAVHYLDRNKASHRVTGKRFVLTANGIESPKILLLSSSERYPNGIANGSGMVGRNLMDHPGSSVEFYADEPVWFGRGPMRPGSINNLRDGAFRAERSALRVDVANTSPVRYLTERLIRQGYYGKALNDKLAFQAERYVLLKCLLEMLPEPENRVQLSKTEKDAWGIPKLEVYYKFPEYVHRGYDQSMIDFQRIVKQMGGTEAAYSKRGVYDNNQHITGTMIMGADGRDSVVDGDCRSHDHPNLFIAGTGVMPSASTVNSTLTGVALALHMADRVLDSLKGGMA</sequence>
<dbReference type="PRINTS" id="PR00411">
    <property type="entry name" value="PNDRDTASEI"/>
</dbReference>
<dbReference type="GO" id="GO:0050660">
    <property type="term" value="F:flavin adenine dinucleotide binding"/>
    <property type="evidence" value="ECO:0007669"/>
    <property type="project" value="InterPro"/>
</dbReference>
<protein>
    <submittedName>
        <fullName evidence="9">Gluconate 2-dehydrogenase flavoprotein</fullName>
        <ecNumber evidence="9">1.1.99.3</ecNumber>
    </submittedName>
</protein>
<dbReference type="Pfam" id="PF05199">
    <property type="entry name" value="GMC_oxred_C"/>
    <property type="match status" value="1"/>
</dbReference>
<dbReference type="InterPro" id="IPR051473">
    <property type="entry name" value="P2Ox-like"/>
</dbReference>
<accession>A0A240BXL8</accession>
<feature type="domain" description="Glucose-methanol-choline oxidoreductase C-terminal" evidence="8">
    <location>
        <begin position="403"/>
        <end position="522"/>
    </location>
</feature>
<dbReference type="PANTHER" id="PTHR42784">
    <property type="entry name" value="PYRANOSE 2-OXIDASE"/>
    <property type="match status" value="1"/>
</dbReference>
<gene>
    <name evidence="9" type="ORF">SAMEA4384070_02146</name>
</gene>
<dbReference type="PANTHER" id="PTHR42784:SF1">
    <property type="entry name" value="PYRANOSE 2-OXIDASE"/>
    <property type="match status" value="1"/>
</dbReference>
<evidence type="ECO:0000313" key="9">
    <source>
        <dbReference type="EMBL" id="SNW00410.1"/>
    </source>
</evidence>
<dbReference type="AlphaFoldDB" id="A0A240BXL8"/>
<dbReference type="RefSeq" id="WP_061795435.1">
    <property type="nucleotide sequence ID" value="NZ_CABITV010000007.1"/>
</dbReference>
<keyword evidence="5 9" id="KW-0560">Oxidoreductase</keyword>
<dbReference type="Pfam" id="PF00732">
    <property type="entry name" value="GMC_oxred_N"/>
    <property type="match status" value="1"/>
</dbReference>
<dbReference type="STRING" id="1411141.GCA_001590885_01015"/>
<evidence type="ECO:0000259" key="7">
    <source>
        <dbReference type="Pfam" id="PF00890"/>
    </source>
</evidence>
<reference evidence="9 10" key="1">
    <citation type="submission" date="2017-06" db="EMBL/GenBank/DDBJ databases">
        <authorList>
            <consortium name="Pathogen Informatics"/>
        </authorList>
    </citation>
    <scope>NUCLEOTIDE SEQUENCE [LARGE SCALE GENOMIC DNA]</scope>
    <source>
        <strain evidence="9 10">NCTC12148</strain>
    </source>
</reference>
<feature type="domain" description="FAD-dependent oxidoreductase 2 FAD-binding" evidence="7">
    <location>
        <begin position="8"/>
        <end position="40"/>
    </location>
</feature>
<dbReference type="Proteomes" id="UP000215134">
    <property type="component" value="Chromosome 1"/>
</dbReference>
<dbReference type="KEGG" id="sfj:SAMEA4384070_2146"/>
<dbReference type="EMBL" id="LT906479">
    <property type="protein sequence ID" value="SNW00410.1"/>
    <property type="molecule type" value="Genomic_DNA"/>
</dbReference>
<proteinExistence type="inferred from homology"/>
<dbReference type="InterPro" id="IPR003953">
    <property type="entry name" value="FAD-dep_OxRdtase_2_FAD-bd"/>
</dbReference>
<keyword evidence="4" id="KW-0274">FAD</keyword>
<evidence type="ECO:0000256" key="1">
    <source>
        <dbReference type="ARBA" id="ARBA00001974"/>
    </source>
</evidence>
<dbReference type="Pfam" id="PF00890">
    <property type="entry name" value="FAD_binding_2"/>
    <property type="match status" value="1"/>
</dbReference>
<dbReference type="Gene3D" id="3.50.50.60">
    <property type="entry name" value="FAD/NAD(P)-binding domain"/>
    <property type="match status" value="2"/>
</dbReference>
<name>A0A240BXL8_SERFI</name>
<evidence type="ECO:0000256" key="4">
    <source>
        <dbReference type="ARBA" id="ARBA00022827"/>
    </source>
</evidence>
<evidence type="ECO:0000256" key="2">
    <source>
        <dbReference type="ARBA" id="ARBA00010790"/>
    </source>
</evidence>
<evidence type="ECO:0000313" key="10">
    <source>
        <dbReference type="Proteomes" id="UP000215134"/>
    </source>
</evidence>
<keyword evidence="10" id="KW-1185">Reference proteome</keyword>
<keyword evidence="3" id="KW-0285">Flavoprotein</keyword>
<dbReference type="SUPFAM" id="SSF51905">
    <property type="entry name" value="FAD/NAD(P)-binding domain"/>
    <property type="match status" value="1"/>
</dbReference>
<dbReference type="InterPro" id="IPR007867">
    <property type="entry name" value="GMC_OxRtase_C"/>
</dbReference>
<evidence type="ECO:0000256" key="5">
    <source>
        <dbReference type="ARBA" id="ARBA00023002"/>
    </source>
</evidence>
<dbReference type="OrthoDB" id="9787779at2"/>
<evidence type="ECO:0000256" key="3">
    <source>
        <dbReference type="ARBA" id="ARBA00022630"/>
    </source>
</evidence>
<dbReference type="InterPro" id="IPR000172">
    <property type="entry name" value="GMC_OxRdtase_N"/>
</dbReference>
<evidence type="ECO:0000259" key="8">
    <source>
        <dbReference type="Pfam" id="PF05199"/>
    </source>
</evidence>
<dbReference type="GO" id="GO:0033717">
    <property type="term" value="F:gluconate 2-dehydrogenase (acceptor) activity"/>
    <property type="evidence" value="ECO:0007669"/>
    <property type="project" value="UniProtKB-EC"/>
</dbReference>
<dbReference type="GeneID" id="75027303"/>
<evidence type="ECO:0000259" key="6">
    <source>
        <dbReference type="Pfam" id="PF00732"/>
    </source>
</evidence>
<dbReference type="EC" id="1.1.99.3" evidence="9"/>
<organism evidence="9 10">
    <name type="scientific">Serratia ficaria</name>
    <dbReference type="NCBI Taxonomy" id="61651"/>
    <lineage>
        <taxon>Bacteria</taxon>
        <taxon>Pseudomonadati</taxon>
        <taxon>Pseudomonadota</taxon>
        <taxon>Gammaproteobacteria</taxon>
        <taxon>Enterobacterales</taxon>
        <taxon>Yersiniaceae</taxon>
        <taxon>Serratia</taxon>
    </lineage>
</organism>
<feature type="domain" description="Glucose-methanol-choline oxidoreductase N-terminal" evidence="6">
    <location>
        <begin position="229"/>
        <end position="315"/>
    </location>
</feature>
<dbReference type="InterPro" id="IPR036188">
    <property type="entry name" value="FAD/NAD-bd_sf"/>
</dbReference>
<comment type="similarity">
    <text evidence="2">Belongs to the GMC oxidoreductase family.</text>
</comment>
<comment type="cofactor">
    <cofactor evidence="1">
        <name>FAD</name>
        <dbReference type="ChEBI" id="CHEBI:57692"/>
    </cofactor>
</comment>